<feature type="region of interest" description="Disordered" evidence="3">
    <location>
        <begin position="235"/>
        <end position="270"/>
    </location>
</feature>
<feature type="domain" description="LysM" evidence="5">
    <location>
        <begin position="83"/>
        <end position="129"/>
    </location>
</feature>
<feature type="domain" description="LysM" evidence="5">
    <location>
        <begin position="158"/>
        <end position="205"/>
    </location>
</feature>
<dbReference type="AlphaFoldDB" id="A0A8H7BW41"/>
<organism evidence="6 7">
    <name type="scientific">Apophysomyces ossiformis</name>
    <dbReference type="NCBI Taxonomy" id="679940"/>
    <lineage>
        <taxon>Eukaryota</taxon>
        <taxon>Fungi</taxon>
        <taxon>Fungi incertae sedis</taxon>
        <taxon>Mucoromycota</taxon>
        <taxon>Mucoromycotina</taxon>
        <taxon>Mucoromycetes</taxon>
        <taxon>Mucorales</taxon>
        <taxon>Mucorineae</taxon>
        <taxon>Mucoraceae</taxon>
        <taxon>Apophysomyces</taxon>
    </lineage>
</organism>
<evidence type="ECO:0000256" key="3">
    <source>
        <dbReference type="SAM" id="MobiDB-lite"/>
    </source>
</evidence>
<accession>A0A8H7BW41</accession>
<gene>
    <name evidence="6" type="ORF">EC973_005826</name>
</gene>
<keyword evidence="2" id="KW-0843">Virulence</keyword>
<feature type="compositionally biased region" description="Basic residues" evidence="3">
    <location>
        <begin position="236"/>
        <end position="255"/>
    </location>
</feature>
<dbReference type="PROSITE" id="PS51782">
    <property type="entry name" value="LYSM"/>
    <property type="match status" value="2"/>
</dbReference>
<keyword evidence="7" id="KW-1185">Reference proteome</keyword>
<dbReference type="SMART" id="SM00257">
    <property type="entry name" value="LysM"/>
    <property type="match status" value="2"/>
</dbReference>
<dbReference type="GO" id="GO:0008061">
    <property type="term" value="F:chitin binding"/>
    <property type="evidence" value="ECO:0007669"/>
    <property type="project" value="UniProtKB-KW"/>
</dbReference>
<sequence>MRIQTLSLSAIGVLFLSTAQFAVADPVSPFETDLTLDNSYGESYLAPFANDNDPEPEFELIDDDEDEDVKTVTLRRRGEDCAKYYTVNSGDTCSKIAGKFGIAVNKFYEWNPQVNSQCTNLYPGKKYCVQFSSYGNDPKSSSSSSSSKSTSSTTSCQKKHKVTNSDTCTKLANKFGITLNAFYDMNPQVNRKTCSNLITGKYYCVQSGSSSVSSKKKQDDDDEYDLDQAVTSFASKTKKKSSSKKKSSNKKKSSSSKKETSSKGKEQRRRIQSGAAFTYYWIAHPENYSSSGKKVTIKTCSGKAIASVPQKYADALVMEGTGVVGNKIVNLGGCSCKNYQCFMELSKKDNPYGLTSHGSALRPYITIAANDIKRNTKIYVPALDGMSVPGSSKKHNGCLLVDDQSWSFSSRHIDLYVYKMKNYESLKKNGVKKVDIYEGGNCNLQNYI</sequence>
<evidence type="ECO:0000256" key="1">
    <source>
        <dbReference type="ARBA" id="ARBA00022669"/>
    </source>
</evidence>
<dbReference type="InterPro" id="IPR052210">
    <property type="entry name" value="LysM1-like"/>
</dbReference>
<dbReference type="InterPro" id="IPR018392">
    <property type="entry name" value="LysM"/>
</dbReference>
<reference evidence="6" key="1">
    <citation type="submission" date="2020-01" db="EMBL/GenBank/DDBJ databases">
        <title>Genome Sequencing of Three Apophysomyces-Like Fungal Strains Confirms a Novel Fungal Genus in the Mucoromycota with divergent Burkholderia-like Endosymbiotic Bacteria.</title>
        <authorList>
            <person name="Stajich J.E."/>
            <person name="Macias A.M."/>
            <person name="Carter-House D."/>
            <person name="Lovett B."/>
            <person name="Kasson L.R."/>
            <person name="Berry K."/>
            <person name="Grigoriev I."/>
            <person name="Chang Y."/>
            <person name="Spatafora J."/>
            <person name="Kasson M.T."/>
        </authorList>
    </citation>
    <scope>NUCLEOTIDE SEQUENCE</scope>
    <source>
        <strain evidence="6">NRRL A-21654</strain>
    </source>
</reference>
<dbReference type="Proteomes" id="UP000605846">
    <property type="component" value="Unassembled WGS sequence"/>
</dbReference>
<comment type="caution">
    <text evidence="6">The sequence shown here is derived from an EMBL/GenBank/DDBJ whole genome shotgun (WGS) entry which is preliminary data.</text>
</comment>
<dbReference type="SUPFAM" id="SSF54106">
    <property type="entry name" value="LysM domain"/>
    <property type="match status" value="2"/>
</dbReference>
<evidence type="ECO:0000256" key="2">
    <source>
        <dbReference type="ARBA" id="ARBA00023026"/>
    </source>
</evidence>
<dbReference type="PANTHER" id="PTHR34997:SF1">
    <property type="entry name" value="PEPTIDOGLYCAN-BINDING LYSIN DOMAIN"/>
    <property type="match status" value="1"/>
</dbReference>
<keyword evidence="4" id="KW-0732">Signal</keyword>
<name>A0A8H7BW41_9FUNG</name>
<evidence type="ECO:0000313" key="6">
    <source>
        <dbReference type="EMBL" id="KAF7728599.1"/>
    </source>
</evidence>
<dbReference type="OrthoDB" id="5985073at2759"/>
<dbReference type="Gene3D" id="3.10.350.10">
    <property type="entry name" value="LysM domain"/>
    <property type="match status" value="2"/>
</dbReference>
<dbReference type="CDD" id="cd00118">
    <property type="entry name" value="LysM"/>
    <property type="match status" value="2"/>
</dbReference>
<dbReference type="InterPro" id="IPR036779">
    <property type="entry name" value="LysM_dom_sf"/>
</dbReference>
<feature type="signal peptide" evidence="4">
    <location>
        <begin position="1"/>
        <end position="24"/>
    </location>
</feature>
<keyword evidence="1" id="KW-0147">Chitin-binding</keyword>
<feature type="chain" id="PRO_5034271112" description="LysM domain-containing protein" evidence="4">
    <location>
        <begin position="25"/>
        <end position="448"/>
    </location>
</feature>
<evidence type="ECO:0000259" key="5">
    <source>
        <dbReference type="PROSITE" id="PS51782"/>
    </source>
</evidence>
<feature type="compositionally biased region" description="Basic and acidic residues" evidence="3">
    <location>
        <begin position="256"/>
        <end position="265"/>
    </location>
</feature>
<dbReference type="PANTHER" id="PTHR34997">
    <property type="entry name" value="AM15"/>
    <property type="match status" value="1"/>
</dbReference>
<protein>
    <recommendedName>
        <fullName evidence="5">LysM domain-containing protein</fullName>
    </recommendedName>
</protein>
<dbReference type="Pfam" id="PF01476">
    <property type="entry name" value="LysM"/>
    <property type="match status" value="2"/>
</dbReference>
<evidence type="ECO:0000256" key="4">
    <source>
        <dbReference type="SAM" id="SignalP"/>
    </source>
</evidence>
<dbReference type="EMBL" id="JABAYA010000034">
    <property type="protein sequence ID" value="KAF7728599.1"/>
    <property type="molecule type" value="Genomic_DNA"/>
</dbReference>
<evidence type="ECO:0000313" key="7">
    <source>
        <dbReference type="Proteomes" id="UP000605846"/>
    </source>
</evidence>
<proteinExistence type="predicted"/>